<feature type="compositionally biased region" description="Basic and acidic residues" evidence="1">
    <location>
        <begin position="33"/>
        <end position="44"/>
    </location>
</feature>
<comment type="caution">
    <text evidence="3">The sequence shown here is derived from an EMBL/GenBank/DDBJ whole genome shotgun (WGS) entry which is preliminary data.</text>
</comment>
<evidence type="ECO:0000313" key="3">
    <source>
        <dbReference type="EMBL" id="OAE18853.1"/>
    </source>
</evidence>
<dbReference type="PANTHER" id="PTHR37984:SF5">
    <property type="entry name" value="PROTEIN NYNRIN-LIKE"/>
    <property type="match status" value="1"/>
</dbReference>
<organism evidence="3 4">
    <name type="scientific">Marchantia polymorpha subsp. ruderalis</name>
    <dbReference type="NCBI Taxonomy" id="1480154"/>
    <lineage>
        <taxon>Eukaryota</taxon>
        <taxon>Viridiplantae</taxon>
        <taxon>Streptophyta</taxon>
        <taxon>Embryophyta</taxon>
        <taxon>Marchantiophyta</taxon>
        <taxon>Marchantiopsida</taxon>
        <taxon>Marchantiidae</taxon>
        <taxon>Marchantiales</taxon>
        <taxon>Marchantiaceae</taxon>
        <taxon>Marchantia</taxon>
    </lineage>
</organism>
<dbReference type="GO" id="GO:0003676">
    <property type="term" value="F:nucleic acid binding"/>
    <property type="evidence" value="ECO:0007669"/>
    <property type="project" value="InterPro"/>
</dbReference>
<sequence length="220" mass="25571">MLGTHGSRMCCEGHAFQRARHKAYPKTVQSGSDRLRNQDGEAKATQRDNVATVAKFLFELIIKRYGCPLELISDRVTHFLNTVIKDLTFYFHIQHQKTTPYNPKANELIEKSNGLMRKILLNAMVNHAHDWDTKLPAALWAYPTAKKRTEQVQLKRKEAYDRRIRPVTLKQSDLALMYDSRNARFPEKLHLRWMGPYKMTEVFANGSVELEDLLEQLLDT</sequence>
<dbReference type="InterPro" id="IPR001584">
    <property type="entry name" value="Integrase_cat-core"/>
</dbReference>
<dbReference type="EMBL" id="LVLJ01003995">
    <property type="protein sequence ID" value="OAE18853.1"/>
    <property type="molecule type" value="Genomic_DNA"/>
</dbReference>
<keyword evidence="4" id="KW-1185">Reference proteome</keyword>
<accession>A0A176VEF8</accession>
<gene>
    <name evidence="3" type="ORF">AXG93_1647s1020</name>
</gene>
<dbReference type="Proteomes" id="UP000077202">
    <property type="component" value="Unassembled WGS sequence"/>
</dbReference>
<evidence type="ECO:0000313" key="4">
    <source>
        <dbReference type="Proteomes" id="UP000077202"/>
    </source>
</evidence>
<feature type="region of interest" description="Disordered" evidence="1">
    <location>
        <begin position="22"/>
        <end position="44"/>
    </location>
</feature>
<dbReference type="SUPFAM" id="SSF53098">
    <property type="entry name" value="Ribonuclease H-like"/>
    <property type="match status" value="1"/>
</dbReference>
<reference evidence="3" key="1">
    <citation type="submission" date="2016-03" db="EMBL/GenBank/DDBJ databases">
        <title>Mechanisms controlling the formation of the plant cell surface in tip-growing cells are functionally conserved among land plants.</title>
        <authorList>
            <person name="Honkanen S."/>
            <person name="Jones V.A."/>
            <person name="Morieri G."/>
            <person name="Champion C."/>
            <person name="Hetherington A.J."/>
            <person name="Kelly S."/>
            <person name="Saint-Marcoux D."/>
            <person name="Proust H."/>
            <person name="Prescott H."/>
            <person name="Dolan L."/>
        </authorList>
    </citation>
    <scope>NUCLEOTIDE SEQUENCE [LARGE SCALE GENOMIC DNA]</scope>
    <source>
        <tissue evidence="3">Whole gametophyte</tissue>
    </source>
</reference>
<proteinExistence type="predicted"/>
<evidence type="ECO:0000256" key="1">
    <source>
        <dbReference type="SAM" id="MobiDB-lite"/>
    </source>
</evidence>
<evidence type="ECO:0000259" key="2">
    <source>
        <dbReference type="PROSITE" id="PS50994"/>
    </source>
</evidence>
<dbReference type="AlphaFoldDB" id="A0A176VEF8"/>
<dbReference type="Gene3D" id="3.30.420.10">
    <property type="entry name" value="Ribonuclease H-like superfamily/Ribonuclease H"/>
    <property type="match status" value="1"/>
</dbReference>
<name>A0A176VEF8_MARPO</name>
<protein>
    <recommendedName>
        <fullName evidence="2">Integrase catalytic domain-containing protein</fullName>
    </recommendedName>
</protein>
<dbReference type="InterPro" id="IPR050951">
    <property type="entry name" value="Retrovirus_Pol_polyprotein"/>
</dbReference>
<feature type="domain" description="Integrase catalytic" evidence="2">
    <location>
        <begin position="42"/>
        <end position="164"/>
    </location>
</feature>
<dbReference type="PANTHER" id="PTHR37984">
    <property type="entry name" value="PROTEIN CBG26694"/>
    <property type="match status" value="1"/>
</dbReference>
<dbReference type="PROSITE" id="PS50994">
    <property type="entry name" value="INTEGRASE"/>
    <property type="match status" value="1"/>
</dbReference>
<dbReference type="InterPro" id="IPR036397">
    <property type="entry name" value="RNaseH_sf"/>
</dbReference>
<dbReference type="GO" id="GO:0015074">
    <property type="term" value="P:DNA integration"/>
    <property type="evidence" value="ECO:0007669"/>
    <property type="project" value="InterPro"/>
</dbReference>
<dbReference type="InterPro" id="IPR012337">
    <property type="entry name" value="RNaseH-like_sf"/>
</dbReference>